<dbReference type="AlphaFoldDB" id="A0A4R6SMI3"/>
<dbReference type="PANTHER" id="PTHR37828:SF1">
    <property type="entry name" value="YCII-RELATED DOMAIN-CONTAINING PROTEIN"/>
    <property type="match status" value="1"/>
</dbReference>
<evidence type="ECO:0000313" key="3">
    <source>
        <dbReference type="EMBL" id="TDQ05349.1"/>
    </source>
</evidence>
<evidence type="ECO:0000256" key="1">
    <source>
        <dbReference type="ARBA" id="ARBA00007689"/>
    </source>
</evidence>
<comment type="caution">
    <text evidence="3">The sequence shown here is derived from an EMBL/GenBank/DDBJ whole genome shotgun (WGS) entry which is preliminary data.</text>
</comment>
<evidence type="ECO:0000259" key="2">
    <source>
        <dbReference type="Pfam" id="PF03795"/>
    </source>
</evidence>
<dbReference type="InterPro" id="IPR011008">
    <property type="entry name" value="Dimeric_a/b-barrel"/>
</dbReference>
<dbReference type="RefSeq" id="WP_133848113.1">
    <property type="nucleotide sequence ID" value="NZ_SNXZ01000001.1"/>
</dbReference>
<reference evidence="3 4" key="1">
    <citation type="submission" date="2019-03" db="EMBL/GenBank/DDBJ databases">
        <title>Genomic Encyclopedia of Type Strains, Phase IV (KMG-IV): sequencing the most valuable type-strain genomes for metagenomic binning, comparative biology and taxonomic classification.</title>
        <authorList>
            <person name="Goeker M."/>
        </authorList>
    </citation>
    <scope>NUCLEOTIDE SEQUENCE [LARGE SCALE GENOMIC DNA]</scope>
    <source>
        <strain evidence="3 4">DSM 45361</strain>
    </source>
</reference>
<gene>
    <name evidence="3" type="ORF">EV186_1011319</name>
</gene>
<dbReference type="Gene3D" id="3.30.70.1060">
    <property type="entry name" value="Dimeric alpha+beta barrel"/>
    <property type="match status" value="1"/>
</dbReference>
<dbReference type="OrthoDB" id="8968203at2"/>
<keyword evidence="4" id="KW-1185">Reference proteome</keyword>
<dbReference type="EMBL" id="SNXZ01000001">
    <property type="protein sequence ID" value="TDQ05349.1"/>
    <property type="molecule type" value="Genomic_DNA"/>
</dbReference>
<accession>A0A4R6SMI3</accession>
<sequence>MGWFTVDVTYTEDRDLLMAVRPRHRDYLNELIEKGTVIAAGPWADDLGGFTIFKVDDRAELDELIARDPYTVERVAAKRHVREWKPLLGAFAQ</sequence>
<feature type="domain" description="YCII-related" evidence="2">
    <location>
        <begin position="15"/>
        <end position="85"/>
    </location>
</feature>
<dbReference type="SUPFAM" id="SSF54909">
    <property type="entry name" value="Dimeric alpha+beta barrel"/>
    <property type="match status" value="1"/>
</dbReference>
<dbReference type="InterPro" id="IPR005545">
    <property type="entry name" value="YCII"/>
</dbReference>
<organism evidence="3 4">
    <name type="scientific">Labedaea rhizosphaerae</name>
    <dbReference type="NCBI Taxonomy" id="598644"/>
    <lineage>
        <taxon>Bacteria</taxon>
        <taxon>Bacillati</taxon>
        <taxon>Actinomycetota</taxon>
        <taxon>Actinomycetes</taxon>
        <taxon>Pseudonocardiales</taxon>
        <taxon>Pseudonocardiaceae</taxon>
        <taxon>Labedaea</taxon>
    </lineage>
</organism>
<evidence type="ECO:0000313" key="4">
    <source>
        <dbReference type="Proteomes" id="UP000295444"/>
    </source>
</evidence>
<dbReference type="PANTHER" id="PTHR37828">
    <property type="entry name" value="GSR2449 PROTEIN"/>
    <property type="match status" value="1"/>
</dbReference>
<comment type="similarity">
    <text evidence="1">Belongs to the YciI family.</text>
</comment>
<proteinExistence type="inferred from homology"/>
<name>A0A4R6SMI3_LABRH</name>
<dbReference type="Proteomes" id="UP000295444">
    <property type="component" value="Unassembled WGS sequence"/>
</dbReference>
<protein>
    <recommendedName>
        <fullName evidence="2">YCII-related domain-containing protein</fullName>
    </recommendedName>
</protein>
<dbReference type="Pfam" id="PF03795">
    <property type="entry name" value="YCII"/>
    <property type="match status" value="1"/>
</dbReference>